<dbReference type="OrthoDB" id="8066225at2759"/>
<dbReference type="Gene3D" id="2.40.70.10">
    <property type="entry name" value="Acid Proteases"/>
    <property type="match status" value="1"/>
</dbReference>
<dbReference type="SUPFAM" id="SSF50630">
    <property type="entry name" value="Acid proteases"/>
    <property type="match status" value="1"/>
</dbReference>
<protein>
    <recommendedName>
        <fullName evidence="5">Retrotransposon gag domain-containing protein</fullName>
    </recommendedName>
</protein>
<dbReference type="HOGENOM" id="CLU_752832_0_0_1"/>
<sequence>MDHRMLVFHKTARGSMLRTGTRWLRDNIKTYLLQSFVTYDANNCRRLELQRCTRQPSETLLSFNRRFEELAEDAYPGNRNAEQVELLVRLYATGLKYQKLAKKIILPDKPADLNQAFLRTSATEREADNMAWLGFEPMEVDAVKTARKPEHSKVEKELHVLRSQYGKLEAKLDRLLDHNALPLPPQRGYDGRPRAIMSIMGASCEALIDTEAARSLLSATCWRRIARPGSRTQPSEVTLQTVSGAHMPTGAEVTLEVEHLGLCLFLICSELSLHLIIDSDLLSQAGCSIHYQDHCMITWSQIRVSLQVDAFTSTYISPAFSANPVITPPDYMDCYTIQFSQTKLVIARSANQPRSLRPVSQYDRRLTD</sequence>
<dbReference type="EMBL" id="KB309282">
    <property type="protein sequence ID" value="ELT94922.1"/>
    <property type="molecule type" value="Genomic_DNA"/>
</dbReference>
<organism evidence="2">
    <name type="scientific">Capitella teleta</name>
    <name type="common">Polychaete worm</name>
    <dbReference type="NCBI Taxonomy" id="283909"/>
    <lineage>
        <taxon>Eukaryota</taxon>
        <taxon>Metazoa</taxon>
        <taxon>Spiralia</taxon>
        <taxon>Lophotrochozoa</taxon>
        <taxon>Annelida</taxon>
        <taxon>Polychaeta</taxon>
        <taxon>Sedentaria</taxon>
        <taxon>Scolecida</taxon>
        <taxon>Capitellidae</taxon>
        <taxon>Capitella</taxon>
    </lineage>
</organism>
<evidence type="ECO:0000313" key="2">
    <source>
        <dbReference type="EMBL" id="ELT94922.1"/>
    </source>
</evidence>
<dbReference type="InterPro" id="IPR021109">
    <property type="entry name" value="Peptidase_aspartic_dom_sf"/>
</dbReference>
<name>R7TN24_CAPTE</name>
<proteinExistence type="predicted"/>
<evidence type="ECO:0008006" key="5">
    <source>
        <dbReference type="Google" id="ProtNLM"/>
    </source>
</evidence>
<reference evidence="4" key="1">
    <citation type="submission" date="2012-12" db="EMBL/GenBank/DDBJ databases">
        <authorList>
            <person name="Hellsten U."/>
            <person name="Grimwood J."/>
            <person name="Chapman J.A."/>
            <person name="Shapiro H."/>
            <person name="Aerts A."/>
            <person name="Otillar R.P."/>
            <person name="Terry A.Y."/>
            <person name="Boore J.L."/>
            <person name="Simakov O."/>
            <person name="Marletaz F."/>
            <person name="Cho S.-J."/>
            <person name="Edsinger-Gonzales E."/>
            <person name="Havlak P."/>
            <person name="Kuo D.-H."/>
            <person name="Larsson T."/>
            <person name="Lv J."/>
            <person name="Arendt D."/>
            <person name="Savage R."/>
            <person name="Osoegawa K."/>
            <person name="de Jong P."/>
            <person name="Lindberg D.R."/>
            <person name="Seaver E.C."/>
            <person name="Weisblat D.A."/>
            <person name="Putnam N.H."/>
            <person name="Grigoriev I.V."/>
            <person name="Rokhsar D.S."/>
        </authorList>
    </citation>
    <scope>NUCLEOTIDE SEQUENCE</scope>
    <source>
        <strain evidence="4">I ESC-2004</strain>
    </source>
</reference>
<keyword evidence="1" id="KW-0175">Coiled coil</keyword>
<reference evidence="3" key="3">
    <citation type="submission" date="2015-06" db="UniProtKB">
        <authorList>
            <consortium name="EnsemblMetazoa"/>
        </authorList>
    </citation>
    <scope>IDENTIFICATION</scope>
</reference>
<dbReference type="EMBL" id="AMQN01012081">
    <property type="status" value="NOT_ANNOTATED_CDS"/>
    <property type="molecule type" value="Genomic_DNA"/>
</dbReference>
<keyword evidence="4" id="KW-1185">Reference proteome</keyword>
<dbReference type="EnsemblMetazoa" id="CapteT192200">
    <property type="protein sequence ID" value="CapteP192200"/>
    <property type="gene ID" value="CapteG192200"/>
</dbReference>
<evidence type="ECO:0000256" key="1">
    <source>
        <dbReference type="SAM" id="Coils"/>
    </source>
</evidence>
<evidence type="ECO:0000313" key="4">
    <source>
        <dbReference type="Proteomes" id="UP000014760"/>
    </source>
</evidence>
<evidence type="ECO:0000313" key="3">
    <source>
        <dbReference type="EnsemblMetazoa" id="CapteP192200"/>
    </source>
</evidence>
<feature type="coiled-coil region" evidence="1">
    <location>
        <begin position="151"/>
        <end position="178"/>
    </location>
</feature>
<gene>
    <name evidence="2" type="ORF">CAPTEDRAFT_192200</name>
</gene>
<accession>R7TN24</accession>
<dbReference type="AlphaFoldDB" id="R7TN24"/>
<dbReference type="Proteomes" id="UP000014760">
    <property type="component" value="Unassembled WGS sequence"/>
</dbReference>
<reference evidence="2 4" key="2">
    <citation type="journal article" date="2013" name="Nature">
        <title>Insights into bilaterian evolution from three spiralian genomes.</title>
        <authorList>
            <person name="Simakov O."/>
            <person name="Marletaz F."/>
            <person name="Cho S.J."/>
            <person name="Edsinger-Gonzales E."/>
            <person name="Havlak P."/>
            <person name="Hellsten U."/>
            <person name="Kuo D.H."/>
            <person name="Larsson T."/>
            <person name="Lv J."/>
            <person name="Arendt D."/>
            <person name="Savage R."/>
            <person name="Osoegawa K."/>
            <person name="de Jong P."/>
            <person name="Grimwood J."/>
            <person name="Chapman J.A."/>
            <person name="Shapiro H."/>
            <person name="Aerts A."/>
            <person name="Otillar R.P."/>
            <person name="Terry A.Y."/>
            <person name="Boore J.L."/>
            <person name="Grigoriev I.V."/>
            <person name="Lindberg D.R."/>
            <person name="Seaver E.C."/>
            <person name="Weisblat D.A."/>
            <person name="Putnam N.H."/>
            <person name="Rokhsar D.S."/>
        </authorList>
    </citation>
    <scope>NUCLEOTIDE SEQUENCE</scope>
    <source>
        <strain evidence="2 4">I ESC-2004</strain>
    </source>
</reference>